<dbReference type="EMBL" id="JRYO01000152">
    <property type="protein sequence ID" value="KHE92125.1"/>
    <property type="molecule type" value="Genomic_DNA"/>
</dbReference>
<dbReference type="Proteomes" id="UP000030652">
    <property type="component" value="Unassembled WGS sequence"/>
</dbReference>
<gene>
    <name evidence="1" type="ORF">SCABRO_02176</name>
</gene>
<reference evidence="1 2" key="1">
    <citation type="submission" date="2014-10" db="EMBL/GenBank/DDBJ databases">
        <title>Draft genome of anammox bacterium scalindua brodae, obtained using differential coverage binning of sequence data from two enrichment reactors.</title>
        <authorList>
            <person name="Speth D.R."/>
            <person name="Russ L."/>
            <person name="Kartal B."/>
            <person name="Op den Camp H.J."/>
            <person name="Dutilh B.E."/>
            <person name="Jetten M.S."/>
        </authorList>
    </citation>
    <scope>NUCLEOTIDE SEQUENCE [LARGE SCALE GENOMIC DNA]</scope>
    <source>
        <strain evidence="1">RU1</strain>
    </source>
</reference>
<accession>A0A0B0EN93</accession>
<name>A0A0B0EN93_9BACT</name>
<sequence>MSNISKLINTIQTLGYKVSLEGEKIKLKFIDKDDPPKEASIIIKEIKENKAIVIEYLNNISRMENIFMDAVNEITKVSTVCAINYTQKMLPEMYEKVITAENKINSLWDEGQDIKAFSEAVIEWQETQMEYIELLNAENGVDTVVEDVYNSPNGKPGPSQGLGKEVV</sequence>
<dbReference type="eggNOG" id="ENOG5033WGA">
    <property type="taxonomic scope" value="Bacteria"/>
</dbReference>
<evidence type="ECO:0000313" key="1">
    <source>
        <dbReference type="EMBL" id="KHE92125.1"/>
    </source>
</evidence>
<protein>
    <submittedName>
        <fullName evidence="1">Uncharacterized protein</fullName>
    </submittedName>
</protein>
<evidence type="ECO:0000313" key="2">
    <source>
        <dbReference type="Proteomes" id="UP000030652"/>
    </source>
</evidence>
<comment type="caution">
    <text evidence="1">The sequence shown here is derived from an EMBL/GenBank/DDBJ whole genome shotgun (WGS) entry which is preliminary data.</text>
</comment>
<dbReference type="AlphaFoldDB" id="A0A0B0EN93"/>
<proteinExistence type="predicted"/>
<organism evidence="1 2">
    <name type="scientific">Candidatus Scalindua brodae</name>
    <dbReference type="NCBI Taxonomy" id="237368"/>
    <lineage>
        <taxon>Bacteria</taxon>
        <taxon>Pseudomonadati</taxon>
        <taxon>Planctomycetota</taxon>
        <taxon>Candidatus Brocadiia</taxon>
        <taxon>Candidatus Brocadiales</taxon>
        <taxon>Candidatus Scalinduaceae</taxon>
        <taxon>Candidatus Scalindua</taxon>
    </lineage>
</organism>